<evidence type="ECO:0000313" key="1">
    <source>
        <dbReference type="EMBL" id="PRQ58492.1"/>
    </source>
</evidence>
<protein>
    <submittedName>
        <fullName evidence="1">Uncharacterized protein</fullName>
    </submittedName>
</protein>
<comment type="caution">
    <text evidence="1">The sequence shown here is derived from an EMBL/GenBank/DDBJ whole genome shotgun (WGS) entry which is preliminary data.</text>
</comment>
<organism evidence="1 2">
    <name type="scientific">Rosa chinensis</name>
    <name type="common">China rose</name>
    <dbReference type="NCBI Taxonomy" id="74649"/>
    <lineage>
        <taxon>Eukaryota</taxon>
        <taxon>Viridiplantae</taxon>
        <taxon>Streptophyta</taxon>
        <taxon>Embryophyta</taxon>
        <taxon>Tracheophyta</taxon>
        <taxon>Spermatophyta</taxon>
        <taxon>Magnoliopsida</taxon>
        <taxon>eudicotyledons</taxon>
        <taxon>Gunneridae</taxon>
        <taxon>Pentapetalae</taxon>
        <taxon>rosids</taxon>
        <taxon>fabids</taxon>
        <taxon>Rosales</taxon>
        <taxon>Rosaceae</taxon>
        <taxon>Rosoideae</taxon>
        <taxon>Rosoideae incertae sedis</taxon>
        <taxon>Rosa</taxon>
    </lineage>
</organism>
<dbReference type="EMBL" id="PDCK01000039">
    <property type="protein sequence ID" value="PRQ58492.1"/>
    <property type="molecule type" value="Genomic_DNA"/>
</dbReference>
<evidence type="ECO:0000313" key="2">
    <source>
        <dbReference type="Proteomes" id="UP000238479"/>
    </source>
</evidence>
<dbReference type="Gramene" id="PRQ58492">
    <property type="protein sequence ID" value="PRQ58492"/>
    <property type="gene ID" value="RchiOBHm_Chr1g0359901"/>
</dbReference>
<dbReference type="AlphaFoldDB" id="A0A2P6SIH1"/>
<reference evidence="1 2" key="1">
    <citation type="journal article" date="2018" name="Nat. Genet.">
        <title>The Rosa genome provides new insights in the design of modern roses.</title>
        <authorList>
            <person name="Bendahmane M."/>
        </authorList>
    </citation>
    <scope>NUCLEOTIDE SEQUENCE [LARGE SCALE GENOMIC DNA]</scope>
    <source>
        <strain evidence="2">cv. Old Blush</strain>
    </source>
</reference>
<proteinExistence type="predicted"/>
<gene>
    <name evidence="1" type="ORF">RchiOBHm_Chr1g0359901</name>
</gene>
<sequence length="69" mass="7966">MFLILINNKRTLFASWCFVEYSCLVETHDSISGCSLGAYWRRTELLLDEETRTRDSLNSTGGSRSIRMN</sequence>
<name>A0A2P6SIH1_ROSCH</name>
<dbReference type="Proteomes" id="UP000238479">
    <property type="component" value="Chromosome 1"/>
</dbReference>
<keyword evidence="2" id="KW-1185">Reference proteome</keyword>
<accession>A0A2P6SIH1</accession>